<name>A0AA39LSP6_9BILA</name>
<proteinExistence type="predicted"/>
<gene>
    <name evidence="1" type="ORF">QR680_003803</name>
</gene>
<organism evidence="1 2">
    <name type="scientific">Steinernema hermaphroditum</name>
    <dbReference type="NCBI Taxonomy" id="289476"/>
    <lineage>
        <taxon>Eukaryota</taxon>
        <taxon>Metazoa</taxon>
        <taxon>Ecdysozoa</taxon>
        <taxon>Nematoda</taxon>
        <taxon>Chromadorea</taxon>
        <taxon>Rhabditida</taxon>
        <taxon>Tylenchina</taxon>
        <taxon>Panagrolaimomorpha</taxon>
        <taxon>Strongyloidoidea</taxon>
        <taxon>Steinernematidae</taxon>
        <taxon>Steinernema</taxon>
    </lineage>
</organism>
<reference evidence="1" key="1">
    <citation type="submission" date="2023-06" db="EMBL/GenBank/DDBJ databases">
        <title>Genomic analysis of the entomopathogenic nematode Steinernema hermaphroditum.</title>
        <authorList>
            <person name="Schwarz E.M."/>
            <person name="Heppert J.K."/>
            <person name="Baniya A."/>
            <person name="Schwartz H.T."/>
            <person name="Tan C.-H."/>
            <person name="Antoshechkin I."/>
            <person name="Sternberg P.W."/>
            <person name="Goodrich-Blair H."/>
            <person name="Dillman A.R."/>
        </authorList>
    </citation>
    <scope>NUCLEOTIDE SEQUENCE</scope>
    <source>
        <strain evidence="1">PS9179</strain>
        <tissue evidence="1">Whole animal</tissue>
    </source>
</reference>
<dbReference type="EMBL" id="JAUCMV010000003">
    <property type="protein sequence ID" value="KAK0408153.1"/>
    <property type="molecule type" value="Genomic_DNA"/>
</dbReference>
<keyword evidence="2" id="KW-1185">Reference proteome</keyword>
<comment type="caution">
    <text evidence="1">The sequence shown here is derived from an EMBL/GenBank/DDBJ whole genome shotgun (WGS) entry which is preliminary data.</text>
</comment>
<evidence type="ECO:0000313" key="1">
    <source>
        <dbReference type="EMBL" id="KAK0408153.1"/>
    </source>
</evidence>
<accession>A0AA39LSP6</accession>
<evidence type="ECO:0000313" key="2">
    <source>
        <dbReference type="Proteomes" id="UP001175271"/>
    </source>
</evidence>
<dbReference type="Proteomes" id="UP001175271">
    <property type="component" value="Unassembled WGS sequence"/>
</dbReference>
<protein>
    <submittedName>
        <fullName evidence="1">Uncharacterized protein</fullName>
    </submittedName>
</protein>
<sequence length="126" mass="14143">MDTVPFTFCDAVVATLTKLPKPQYLWGAVPQTQGSIWDAAVQSHKEMRLSLTLCIGYDNGMFSYISGMKVQYLSFAELRNLPEKYTRITAVIITDMKSFRLGLVLAKKDIDHCPCDCHCDTDKGTN</sequence>
<dbReference type="AlphaFoldDB" id="A0AA39LSP6"/>